<dbReference type="GO" id="GO:0006355">
    <property type="term" value="P:regulation of DNA-templated transcription"/>
    <property type="evidence" value="ECO:0007669"/>
    <property type="project" value="InterPro"/>
</dbReference>
<dbReference type="Gene3D" id="3.30.450.20">
    <property type="entry name" value="PAS domain"/>
    <property type="match status" value="1"/>
</dbReference>
<keyword evidence="6" id="KW-0418">Kinase</keyword>
<dbReference type="Proteomes" id="UP000315003">
    <property type="component" value="Chromosome"/>
</dbReference>
<accession>A0A517SS90</accession>
<dbReference type="InterPro" id="IPR013767">
    <property type="entry name" value="PAS_fold"/>
</dbReference>
<proteinExistence type="predicted"/>
<feature type="domain" description="PAC" evidence="15">
    <location>
        <begin position="114"/>
        <end position="164"/>
    </location>
</feature>
<evidence type="ECO:0000256" key="12">
    <source>
        <dbReference type="SAM" id="MobiDB-lite"/>
    </source>
</evidence>
<dbReference type="InterPro" id="IPR000700">
    <property type="entry name" value="PAS-assoc_C"/>
</dbReference>
<feature type="domain" description="Histidine kinase" evidence="13">
    <location>
        <begin position="202"/>
        <end position="403"/>
    </location>
</feature>
<dbReference type="InterPro" id="IPR004358">
    <property type="entry name" value="Sig_transdc_His_kin-like_C"/>
</dbReference>
<dbReference type="SUPFAM" id="SSF55785">
    <property type="entry name" value="PYP-like sensor domain (PAS domain)"/>
    <property type="match status" value="1"/>
</dbReference>
<name>A0A517SS90_9BACT</name>
<dbReference type="InterPro" id="IPR036097">
    <property type="entry name" value="HisK_dim/P_sf"/>
</dbReference>
<comment type="catalytic activity">
    <reaction evidence="1">
        <text>ATP + protein L-histidine = ADP + protein N-phospho-L-histidine.</text>
        <dbReference type="EC" id="2.7.13.3"/>
    </reaction>
</comment>
<dbReference type="InterPro" id="IPR003594">
    <property type="entry name" value="HATPase_dom"/>
</dbReference>
<sequence length="407" mass="44848">MPDHDSKSHAASSDHESRDRESPSADPKPSETLGPQQHELLGAIMQTAVDAIIVINRRGQISHLNPATAVMFGYDSEELIGQNVSLLMDQPDRDQHDGYLQHYQDTRQAKIIGVGREVTGRRHDGTLFPVHLAVSEIKTGSETYYAGIVRDISDLKQAQLELAESNRLLEQRVRERTEQLRQIEAQLARAERLAMLGEISGGIAHEVRNPLNAVRTSIYYLLNATQPTAQKQAEHLQRIDRQVTKIDKVIRTLTSIAKGPQPNSAACDLIELLDDVIDSITVPASISLEKRLEQPELIADVDANQMAIVFRNLLQNAIEAMPDGGQLVIETSTHRMRLIDTGMGITAEDLLKITEPLFSTKSDGMGLGLSICMALLQKNNVDANITSEPGQGTCFELTFLNQGDGGR</sequence>
<dbReference type="PROSITE" id="PS50113">
    <property type="entry name" value="PAC"/>
    <property type="match status" value="1"/>
</dbReference>
<dbReference type="InterPro" id="IPR035965">
    <property type="entry name" value="PAS-like_dom_sf"/>
</dbReference>
<dbReference type="CDD" id="cd00082">
    <property type="entry name" value="HisKA"/>
    <property type="match status" value="1"/>
</dbReference>
<dbReference type="Pfam" id="PF00989">
    <property type="entry name" value="PAS"/>
    <property type="match status" value="1"/>
</dbReference>
<comment type="function">
    <text evidence="9">Putative oxygen sensor; modulates the activity of FixJ, a transcriptional activator of nitrogen fixation fixK gene. FixL probably acts as a kinase that phosphorylates FixJ.</text>
</comment>
<dbReference type="GO" id="GO:0000155">
    <property type="term" value="F:phosphorelay sensor kinase activity"/>
    <property type="evidence" value="ECO:0007669"/>
    <property type="project" value="InterPro"/>
</dbReference>
<evidence type="ECO:0000259" key="13">
    <source>
        <dbReference type="PROSITE" id="PS50109"/>
    </source>
</evidence>
<dbReference type="EC" id="2.7.13.3" evidence="2"/>
<dbReference type="FunFam" id="3.30.450.20:FF:000060">
    <property type="entry name" value="Sensor protein FixL"/>
    <property type="match status" value="1"/>
</dbReference>
<dbReference type="SMART" id="SM00387">
    <property type="entry name" value="HATPase_c"/>
    <property type="match status" value="1"/>
</dbReference>
<feature type="region of interest" description="Disordered" evidence="12">
    <location>
        <begin position="1"/>
        <end position="35"/>
    </location>
</feature>
<dbReference type="NCBIfam" id="TIGR00229">
    <property type="entry name" value="sensory_box"/>
    <property type="match status" value="1"/>
</dbReference>
<dbReference type="Pfam" id="PF00512">
    <property type="entry name" value="HisKA"/>
    <property type="match status" value="1"/>
</dbReference>
<evidence type="ECO:0000256" key="9">
    <source>
        <dbReference type="ARBA" id="ARBA00059827"/>
    </source>
</evidence>
<dbReference type="EMBL" id="CP036272">
    <property type="protein sequence ID" value="QDT58982.1"/>
    <property type="molecule type" value="Genomic_DNA"/>
</dbReference>
<dbReference type="OrthoDB" id="9764438at2"/>
<evidence type="ECO:0000256" key="11">
    <source>
        <dbReference type="SAM" id="Coils"/>
    </source>
</evidence>
<dbReference type="PRINTS" id="PR00344">
    <property type="entry name" value="BCTRLSENSOR"/>
</dbReference>
<evidence type="ECO:0000256" key="7">
    <source>
        <dbReference type="ARBA" id="ARBA00022840"/>
    </source>
</evidence>
<dbReference type="Pfam" id="PF02518">
    <property type="entry name" value="HATPase_c"/>
    <property type="match status" value="1"/>
</dbReference>
<dbReference type="InterPro" id="IPR001610">
    <property type="entry name" value="PAC"/>
</dbReference>
<dbReference type="PANTHER" id="PTHR43065">
    <property type="entry name" value="SENSOR HISTIDINE KINASE"/>
    <property type="match status" value="1"/>
</dbReference>
<keyword evidence="11" id="KW-0175">Coiled coil</keyword>
<dbReference type="GO" id="GO:0005524">
    <property type="term" value="F:ATP binding"/>
    <property type="evidence" value="ECO:0007669"/>
    <property type="project" value="UniProtKB-KW"/>
</dbReference>
<evidence type="ECO:0000256" key="6">
    <source>
        <dbReference type="ARBA" id="ARBA00022777"/>
    </source>
</evidence>
<keyword evidence="4 16" id="KW-0808">Transferase</keyword>
<evidence type="ECO:0000256" key="5">
    <source>
        <dbReference type="ARBA" id="ARBA00022741"/>
    </source>
</evidence>
<dbReference type="InterPro" id="IPR036890">
    <property type="entry name" value="HATPase_C_sf"/>
</dbReference>
<evidence type="ECO:0000256" key="3">
    <source>
        <dbReference type="ARBA" id="ARBA00022553"/>
    </source>
</evidence>
<dbReference type="SUPFAM" id="SSF47384">
    <property type="entry name" value="Homodimeric domain of signal transducing histidine kinase"/>
    <property type="match status" value="1"/>
</dbReference>
<evidence type="ECO:0000259" key="15">
    <source>
        <dbReference type="PROSITE" id="PS50113"/>
    </source>
</evidence>
<dbReference type="SMART" id="SM00091">
    <property type="entry name" value="PAS"/>
    <property type="match status" value="1"/>
</dbReference>
<dbReference type="Gene3D" id="3.30.565.10">
    <property type="entry name" value="Histidine kinase-like ATPase, C-terminal domain"/>
    <property type="match status" value="1"/>
</dbReference>
<evidence type="ECO:0000256" key="4">
    <source>
        <dbReference type="ARBA" id="ARBA00022679"/>
    </source>
</evidence>
<dbReference type="RefSeq" id="WP_145270538.1">
    <property type="nucleotide sequence ID" value="NZ_CP036272.1"/>
</dbReference>
<evidence type="ECO:0000256" key="10">
    <source>
        <dbReference type="ARBA" id="ARBA00070616"/>
    </source>
</evidence>
<keyword evidence="8" id="KW-0902">Two-component regulatory system</keyword>
<organism evidence="16 17">
    <name type="scientific">Stieleria bergensis</name>
    <dbReference type="NCBI Taxonomy" id="2528025"/>
    <lineage>
        <taxon>Bacteria</taxon>
        <taxon>Pseudomonadati</taxon>
        <taxon>Planctomycetota</taxon>
        <taxon>Planctomycetia</taxon>
        <taxon>Pirellulales</taxon>
        <taxon>Pirellulaceae</taxon>
        <taxon>Stieleria</taxon>
    </lineage>
</organism>
<dbReference type="AlphaFoldDB" id="A0A517SS90"/>
<dbReference type="PROSITE" id="PS50112">
    <property type="entry name" value="PAS"/>
    <property type="match status" value="1"/>
</dbReference>
<dbReference type="PANTHER" id="PTHR43065:SF10">
    <property type="entry name" value="PEROXIDE STRESS-ACTIVATED HISTIDINE KINASE MAK3"/>
    <property type="match status" value="1"/>
</dbReference>
<dbReference type="InterPro" id="IPR003661">
    <property type="entry name" value="HisK_dim/P_dom"/>
</dbReference>
<keyword evidence="5" id="KW-0547">Nucleotide-binding</keyword>
<dbReference type="SUPFAM" id="SSF55874">
    <property type="entry name" value="ATPase domain of HSP90 chaperone/DNA topoisomerase II/histidine kinase"/>
    <property type="match status" value="1"/>
</dbReference>
<feature type="compositionally biased region" description="Basic and acidic residues" evidence="12">
    <location>
        <begin position="1"/>
        <end position="23"/>
    </location>
</feature>
<dbReference type="SMART" id="SM00388">
    <property type="entry name" value="HisKA"/>
    <property type="match status" value="1"/>
</dbReference>
<dbReference type="Gene3D" id="1.10.287.130">
    <property type="match status" value="1"/>
</dbReference>
<keyword evidence="7" id="KW-0067">ATP-binding</keyword>
<dbReference type="CDD" id="cd00075">
    <property type="entry name" value="HATPase"/>
    <property type="match status" value="1"/>
</dbReference>
<evidence type="ECO:0000259" key="14">
    <source>
        <dbReference type="PROSITE" id="PS50112"/>
    </source>
</evidence>
<evidence type="ECO:0000313" key="17">
    <source>
        <dbReference type="Proteomes" id="UP000315003"/>
    </source>
</evidence>
<gene>
    <name evidence="16" type="primary">fixL_1</name>
    <name evidence="16" type="ORF">SV7mr_14860</name>
</gene>
<protein>
    <recommendedName>
        <fullName evidence="10">Sensor protein FixL</fullName>
        <ecNumber evidence="2">2.7.13.3</ecNumber>
    </recommendedName>
</protein>
<feature type="coiled-coil region" evidence="11">
    <location>
        <begin position="155"/>
        <end position="193"/>
    </location>
</feature>
<keyword evidence="17" id="KW-1185">Reference proteome</keyword>
<dbReference type="CDD" id="cd00130">
    <property type="entry name" value="PAS"/>
    <property type="match status" value="1"/>
</dbReference>
<dbReference type="InterPro" id="IPR005467">
    <property type="entry name" value="His_kinase_dom"/>
</dbReference>
<evidence type="ECO:0000256" key="2">
    <source>
        <dbReference type="ARBA" id="ARBA00012438"/>
    </source>
</evidence>
<keyword evidence="3" id="KW-0597">Phosphoprotein</keyword>
<evidence type="ECO:0000313" key="16">
    <source>
        <dbReference type="EMBL" id="QDT58982.1"/>
    </source>
</evidence>
<reference evidence="16 17" key="1">
    <citation type="submission" date="2019-02" db="EMBL/GenBank/DDBJ databases">
        <title>Deep-cultivation of Planctomycetes and their phenomic and genomic characterization uncovers novel biology.</title>
        <authorList>
            <person name="Wiegand S."/>
            <person name="Jogler M."/>
            <person name="Boedeker C."/>
            <person name="Pinto D."/>
            <person name="Vollmers J."/>
            <person name="Rivas-Marin E."/>
            <person name="Kohn T."/>
            <person name="Peeters S.H."/>
            <person name="Heuer A."/>
            <person name="Rast P."/>
            <person name="Oberbeckmann S."/>
            <person name="Bunk B."/>
            <person name="Jeske O."/>
            <person name="Meyerdierks A."/>
            <person name="Storesund J.E."/>
            <person name="Kallscheuer N."/>
            <person name="Luecker S."/>
            <person name="Lage O.M."/>
            <person name="Pohl T."/>
            <person name="Merkel B.J."/>
            <person name="Hornburger P."/>
            <person name="Mueller R.-W."/>
            <person name="Bruemmer F."/>
            <person name="Labrenz M."/>
            <person name="Spormann A.M."/>
            <person name="Op den Camp H."/>
            <person name="Overmann J."/>
            <person name="Amann R."/>
            <person name="Jetten M.S.M."/>
            <person name="Mascher T."/>
            <person name="Medema M.H."/>
            <person name="Devos D.P."/>
            <person name="Kaster A.-K."/>
            <person name="Ovreas L."/>
            <person name="Rohde M."/>
            <person name="Galperin M.Y."/>
            <person name="Jogler C."/>
        </authorList>
    </citation>
    <scope>NUCLEOTIDE SEQUENCE [LARGE SCALE GENOMIC DNA]</scope>
    <source>
        <strain evidence="16 17">SV_7m_r</strain>
    </source>
</reference>
<dbReference type="InterPro" id="IPR000014">
    <property type="entry name" value="PAS"/>
</dbReference>
<evidence type="ECO:0000256" key="1">
    <source>
        <dbReference type="ARBA" id="ARBA00000085"/>
    </source>
</evidence>
<evidence type="ECO:0000256" key="8">
    <source>
        <dbReference type="ARBA" id="ARBA00023012"/>
    </source>
</evidence>
<dbReference type="PROSITE" id="PS50109">
    <property type="entry name" value="HIS_KIN"/>
    <property type="match status" value="1"/>
</dbReference>
<dbReference type="SMART" id="SM00086">
    <property type="entry name" value="PAC"/>
    <property type="match status" value="1"/>
</dbReference>
<feature type="domain" description="PAS" evidence="14">
    <location>
        <begin position="37"/>
        <end position="92"/>
    </location>
</feature>